<organism evidence="1 2">
    <name type="scientific">Candidatus Methanoperedens nitratireducens</name>
    <dbReference type="NCBI Taxonomy" id="1392998"/>
    <lineage>
        <taxon>Archaea</taxon>
        <taxon>Methanobacteriati</taxon>
        <taxon>Methanobacteriota</taxon>
        <taxon>Stenosarchaea group</taxon>
        <taxon>Methanomicrobia</taxon>
        <taxon>Methanosarcinales</taxon>
        <taxon>ANME-2 cluster</taxon>
        <taxon>Candidatus Methanoperedentaceae</taxon>
        <taxon>Candidatus Methanoperedens</taxon>
    </lineage>
</organism>
<reference evidence="1 2" key="1">
    <citation type="journal article" date="2013" name="Nature">
        <title>Anaerobic oxidation of methane coupled to nitrate reduction in a novel archaeal lineage.</title>
        <authorList>
            <person name="Haroon M.F."/>
            <person name="Hu S."/>
            <person name="Shi Y."/>
            <person name="Imelfort M."/>
            <person name="Keller J."/>
            <person name="Hugenholtz P."/>
            <person name="Yuan Z."/>
            <person name="Tyson G.W."/>
        </authorList>
    </citation>
    <scope>NUCLEOTIDE SEQUENCE [LARGE SCALE GENOMIC DNA]</scope>
    <source>
        <strain evidence="1 2">ANME-2d</strain>
    </source>
</reference>
<evidence type="ECO:0000313" key="1">
    <source>
        <dbReference type="EMBL" id="KCZ73709.1"/>
    </source>
</evidence>
<dbReference type="AlphaFoldDB" id="A0A062VDG5"/>
<keyword evidence="2" id="KW-1185">Reference proteome</keyword>
<evidence type="ECO:0000313" key="2">
    <source>
        <dbReference type="Proteomes" id="UP000027153"/>
    </source>
</evidence>
<sequence>MTISRITTNRHPIRKSSPGCAVIVFAKFVKISGAAWLAAPLSSTEGCIETGVAVALALQAPTGSGAGTVGVEVAAGMD</sequence>
<name>A0A062VDG5_9EURY</name>
<gene>
    <name evidence="1" type="ORF">ANME2D_00782</name>
</gene>
<dbReference type="EMBL" id="JMIY01000001">
    <property type="protein sequence ID" value="KCZ73709.1"/>
    <property type="molecule type" value="Genomic_DNA"/>
</dbReference>
<dbReference type="RefSeq" id="WP_048089183.1">
    <property type="nucleotide sequence ID" value="NZ_JMIY01000001.1"/>
</dbReference>
<accession>A0A062VDG5</accession>
<proteinExistence type="predicted"/>
<protein>
    <submittedName>
        <fullName evidence="1">Uncharacterized protein</fullName>
    </submittedName>
</protein>
<comment type="caution">
    <text evidence="1">The sequence shown here is derived from an EMBL/GenBank/DDBJ whole genome shotgun (WGS) entry which is preliminary data.</text>
</comment>
<dbReference type="Proteomes" id="UP000027153">
    <property type="component" value="Unassembled WGS sequence"/>
</dbReference>